<sequence>MKPLRLCTRLSLSIIPVAAFVYLAALAYNHHLSRQALLQDLIQDARNISQGTAEKIARVLQGVEKVPRSLAVFLEEDFPMSGDLSRLLSGTLAENPEIFGMAVAFEPYSSGSARLYYAPYVHRRDDRLKSTILGSPQYHYFSMEWYRIPRETGRPHWSKPYFDEGGGDLIMSTYSVPFYHKDKGGKRVFKGVVTADLSLMGLMEVVSRVKIYQSGYAFVISQDGTFVTFPDKSYIMRESIFRLAAAQNRPGLQEVAGRMIKGEQDLVVLRDLVADRRVWLAFTPLGSTGWSLGVVFPEDELLADLIKLSHKLLLMGLAGLVLLGVVLIGLSRTITRPLSQLAQSTAIVARGDFSFRIPETGAREIAQLAGSFNRMGEELLNYIAKRDFIRDTFGRYVTQEVVKKLLEDEGALALGGEAREVTILMSDLRGFTALTADLSPERIISLLNRYLGKMIEILMDFQAVIDEIQGDGLLAFFGAPSHQPDHHVRAVACALTMQLAMEEVNAANIRDGFPPLEMGIGVSSGTVVVGNIGSERRTKYSVVGSPVNFTSRIEALATPGQVLISRDTFQRVQEWVELGEVLEVDMKGIPGRVSLYEIRGLKGPYQLRLSPRRQTLVPLLKPLPVRLDRLQDKVVVMTLSDARLTHLSETAALVASSGGLVEWEDVRLFLPDSGGVFPTAPRIYAKVTALKGTETGIQAELRFTSVSPAAREALQKILRDSERPDSD</sequence>
<dbReference type="PANTHER" id="PTHR43081:SF1">
    <property type="entry name" value="ADENYLATE CYCLASE, TERMINAL-DIFFERENTIATION SPECIFIC"/>
    <property type="match status" value="1"/>
</dbReference>
<protein>
    <submittedName>
        <fullName evidence="4">Adenylate/guanylate cyclase domain-containing protein</fullName>
    </submittedName>
</protein>
<dbReference type="CDD" id="cd07302">
    <property type="entry name" value="CHD"/>
    <property type="match status" value="1"/>
</dbReference>
<dbReference type="SMART" id="SM00304">
    <property type="entry name" value="HAMP"/>
    <property type="match status" value="1"/>
</dbReference>
<evidence type="ECO:0000256" key="1">
    <source>
        <dbReference type="SAM" id="Phobius"/>
    </source>
</evidence>
<dbReference type="InterPro" id="IPR003660">
    <property type="entry name" value="HAMP_dom"/>
</dbReference>
<dbReference type="PROSITE" id="PS50125">
    <property type="entry name" value="GUANYLATE_CYCLASE_2"/>
    <property type="match status" value="1"/>
</dbReference>
<dbReference type="Pfam" id="PF22673">
    <property type="entry name" value="MCP-like_PDC_1"/>
    <property type="match status" value="1"/>
</dbReference>
<keyword evidence="1" id="KW-0812">Transmembrane</keyword>
<dbReference type="AlphaFoldDB" id="A0A7C5AL68"/>
<dbReference type="InterPro" id="IPR001054">
    <property type="entry name" value="A/G_cyclase"/>
</dbReference>
<dbReference type="Gene3D" id="3.30.450.20">
    <property type="entry name" value="PAS domain"/>
    <property type="match status" value="2"/>
</dbReference>
<dbReference type="GO" id="GO:0006171">
    <property type="term" value="P:cAMP biosynthetic process"/>
    <property type="evidence" value="ECO:0007669"/>
    <property type="project" value="TreeGrafter"/>
</dbReference>
<dbReference type="Gene3D" id="3.30.70.1230">
    <property type="entry name" value="Nucleotide cyclase"/>
    <property type="match status" value="1"/>
</dbReference>
<comment type="caution">
    <text evidence="4">The sequence shown here is derived from an EMBL/GenBank/DDBJ whole genome shotgun (WGS) entry which is preliminary data.</text>
</comment>
<proteinExistence type="predicted"/>
<dbReference type="SUPFAM" id="SSF55073">
    <property type="entry name" value="Nucleotide cyclase"/>
    <property type="match status" value="1"/>
</dbReference>
<dbReference type="CDD" id="cd12912">
    <property type="entry name" value="PDC2_MCP_like"/>
    <property type="match status" value="1"/>
</dbReference>
<name>A0A7C5AL68_9BACT</name>
<feature type="transmembrane region" description="Helical" evidence="1">
    <location>
        <begin position="12"/>
        <end position="29"/>
    </location>
</feature>
<dbReference type="Gene3D" id="6.10.340.10">
    <property type="match status" value="1"/>
</dbReference>
<organism evidence="4">
    <name type="scientific">Desulfobacca acetoxidans</name>
    <dbReference type="NCBI Taxonomy" id="60893"/>
    <lineage>
        <taxon>Bacteria</taxon>
        <taxon>Pseudomonadati</taxon>
        <taxon>Thermodesulfobacteriota</taxon>
        <taxon>Desulfobaccia</taxon>
        <taxon>Desulfobaccales</taxon>
        <taxon>Desulfobaccaceae</taxon>
        <taxon>Desulfobacca</taxon>
    </lineage>
</organism>
<dbReference type="CDD" id="cd06225">
    <property type="entry name" value="HAMP"/>
    <property type="match status" value="1"/>
</dbReference>
<dbReference type="GO" id="GO:0016020">
    <property type="term" value="C:membrane"/>
    <property type="evidence" value="ECO:0007669"/>
    <property type="project" value="InterPro"/>
</dbReference>
<dbReference type="PROSITE" id="PS50885">
    <property type="entry name" value="HAMP"/>
    <property type="match status" value="1"/>
</dbReference>
<dbReference type="InterPro" id="IPR029787">
    <property type="entry name" value="Nucleotide_cyclase"/>
</dbReference>
<feature type="domain" description="HAMP" evidence="3">
    <location>
        <begin position="332"/>
        <end position="384"/>
    </location>
</feature>
<gene>
    <name evidence="4" type="ORF">ENW48_01580</name>
</gene>
<feature type="transmembrane region" description="Helical" evidence="1">
    <location>
        <begin position="312"/>
        <end position="330"/>
    </location>
</feature>
<dbReference type="Pfam" id="PF00672">
    <property type="entry name" value="HAMP"/>
    <property type="match status" value="1"/>
</dbReference>
<dbReference type="Pfam" id="PF00211">
    <property type="entry name" value="Guanylate_cyc"/>
    <property type="match status" value="1"/>
</dbReference>
<dbReference type="GO" id="GO:0004016">
    <property type="term" value="F:adenylate cyclase activity"/>
    <property type="evidence" value="ECO:0007669"/>
    <property type="project" value="UniProtKB-ARBA"/>
</dbReference>
<keyword evidence="1" id="KW-1133">Transmembrane helix</keyword>
<evidence type="ECO:0000313" key="4">
    <source>
        <dbReference type="EMBL" id="HGZ10892.1"/>
    </source>
</evidence>
<dbReference type="SMART" id="SM00044">
    <property type="entry name" value="CYCc"/>
    <property type="match status" value="1"/>
</dbReference>
<dbReference type="SUPFAM" id="SSF158472">
    <property type="entry name" value="HAMP domain-like"/>
    <property type="match status" value="1"/>
</dbReference>
<dbReference type="PANTHER" id="PTHR43081">
    <property type="entry name" value="ADENYLATE CYCLASE, TERMINAL-DIFFERENTIATION SPECIFIC-RELATED"/>
    <property type="match status" value="1"/>
</dbReference>
<evidence type="ECO:0000259" key="3">
    <source>
        <dbReference type="PROSITE" id="PS50885"/>
    </source>
</evidence>
<dbReference type="InterPro" id="IPR050697">
    <property type="entry name" value="Adenylyl/Guanylyl_Cyclase_3/4"/>
</dbReference>
<dbReference type="EMBL" id="DTKJ01000014">
    <property type="protein sequence ID" value="HGZ10892.1"/>
    <property type="molecule type" value="Genomic_DNA"/>
</dbReference>
<accession>A0A7C5AL68</accession>
<evidence type="ECO:0000259" key="2">
    <source>
        <dbReference type="PROSITE" id="PS50125"/>
    </source>
</evidence>
<dbReference type="CDD" id="cd12913">
    <property type="entry name" value="PDC1_MCP_like"/>
    <property type="match status" value="1"/>
</dbReference>
<keyword evidence="1" id="KW-0472">Membrane</keyword>
<dbReference type="GO" id="GO:0035556">
    <property type="term" value="P:intracellular signal transduction"/>
    <property type="evidence" value="ECO:0007669"/>
    <property type="project" value="InterPro"/>
</dbReference>
<reference evidence="4" key="1">
    <citation type="journal article" date="2020" name="mSystems">
        <title>Genome- and Community-Level Interaction Insights into Carbon Utilization and Element Cycling Functions of Hydrothermarchaeota in Hydrothermal Sediment.</title>
        <authorList>
            <person name="Zhou Z."/>
            <person name="Liu Y."/>
            <person name="Xu W."/>
            <person name="Pan J."/>
            <person name="Luo Z.H."/>
            <person name="Li M."/>
        </authorList>
    </citation>
    <scope>NUCLEOTIDE SEQUENCE [LARGE SCALE GENOMIC DNA]</scope>
    <source>
        <strain evidence="4">SpSt-853</strain>
    </source>
</reference>
<feature type="domain" description="Guanylate cyclase" evidence="2">
    <location>
        <begin position="422"/>
        <end position="554"/>
    </location>
</feature>